<sequence length="61" mass="6828">MNVAPEQKMLNTKQVSDMLLVEPATVRELVRAGKFPNATRPGKGWLIPKSDVTNYIKESTK</sequence>
<evidence type="ECO:0000313" key="3">
    <source>
        <dbReference type="Proteomes" id="UP000203853"/>
    </source>
</evidence>
<evidence type="ECO:0000313" key="2">
    <source>
        <dbReference type="EMBL" id="AKJ71739.1"/>
    </source>
</evidence>
<feature type="domain" description="Helix-turn-helix" evidence="1">
    <location>
        <begin position="9"/>
        <end position="58"/>
    </location>
</feature>
<dbReference type="SUPFAM" id="SSF46955">
    <property type="entry name" value="Putative DNA-binding domain"/>
    <property type="match status" value="1"/>
</dbReference>
<dbReference type="EMBL" id="KR011062">
    <property type="protein sequence ID" value="AKJ71739.1"/>
    <property type="molecule type" value="Genomic_DNA"/>
</dbReference>
<dbReference type="InterPro" id="IPR009061">
    <property type="entry name" value="DNA-bd_dom_put_sf"/>
</dbReference>
<gene>
    <name evidence="2" type="ORF">TIN2_49</name>
</gene>
<dbReference type="RefSeq" id="YP_009204484.1">
    <property type="nucleotide sequence ID" value="NC_028865.1"/>
</dbReference>
<dbReference type="InterPro" id="IPR041657">
    <property type="entry name" value="HTH_17"/>
</dbReference>
<keyword evidence="3" id="KW-1185">Reference proteome</keyword>
<accession>A0A0K0N5F4</accession>
<dbReference type="Proteomes" id="UP000203853">
    <property type="component" value="Segment"/>
</dbReference>
<organism evidence="2 3">
    <name type="scientific">Tsukamurella phage TIN2</name>
    <dbReference type="NCBI Taxonomy" id="1636545"/>
    <lineage>
        <taxon>Viruses</taxon>
        <taxon>Duplodnaviria</taxon>
        <taxon>Heunggongvirae</taxon>
        <taxon>Uroviricota</taxon>
        <taxon>Caudoviricetes</taxon>
        <taxon>Tinduovirus</taxon>
        <taxon>Tinduovirus TIN2</taxon>
    </lineage>
</organism>
<dbReference type="GO" id="GO:0003677">
    <property type="term" value="F:DNA binding"/>
    <property type="evidence" value="ECO:0007669"/>
    <property type="project" value="InterPro"/>
</dbReference>
<name>A0A0K0N5F4_9CAUD</name>
<reference evidence="2 3" key="1">
    <citation type="journal article" date="2015" name="Appl. Environ. Microbiol.">
        <title>Three of a Kind: Genetically Similar Tsukamurella Phages TIN2, TIN3, and TIN4.</title>
        <authorList>
            <person name="Dyson Z.A."/>
            <person name="Tucci J."/>
            <person name="Seviour R.J."/>
            <person name="Petrovski S."/>
        </authorList>
    </citation>
    <scope>NUCLEOTIDE SEQUENCE [LARGE SCALE GENOMIC DNA]</scope>
</reference>
<dbReference type="Pfam" id="PF12728">
    <property type="entry name" value="HTH_17"/>
    <property type="match status" value="1"/>
</dbReference>
<dbReference type="OrthoDB" id="27404at10239"/>
<dbReference type="NCBIfam" id="TIGR01764">
    <property type="entry name" value="excise"/>
    <property type="match status" value="1"/>
</dbReference>
<proteinExistence type="predicted"/>
<protein>
    <submittedName>
        <fullName evidence="2">DNA binding protein</fullName>
    </submittedName>
</protein>
<dbReference type="GeneID" id="26631010"/>
<dbReference type="KEGG" id="vg:26631010"/>
<dbReference type="InterPro" id="IPR010093">
    <property type="entry name" value="SinI_DNA-bd"/>
</dbReference>
<evidence type="ECO:0000259" key="1">
    <source>
        <dbReference type="Pfam" id="PF12728"/>
    </source>
</evidence>